<feature type="transmembrane region" description="Helical" evidence="1">
    <location>
        <begin position="88"/>
        <end position="114"/>
    </location>
</feature>
<evidence type="ECO:0000313" key="3">
    <source>
        <dbReference type="Proteomes" id="UP001610063"/>
    </source>
</evidence>
<gene>
    <name evidence="2" type="ORF">ACHKAR_16385</name>
</gene>
<dbReference type="RefSeq" id="WP_159583025.1">
    <property type="nucleotide sequence ID" value="NZ_JBIPKE010000019.1"/>
</dbReference>
<reference evidence="2 3" key="1">
    <citation type="journal article" date="2013" name="Int. J. Syst. Evol. Microbiol.">
        <title>Marinoscillum luteum sp. nov., isolated from marine sediment.</title>
        <authorList>
            <person name="Cha I.T."/>
            <person name="Park S.J."/>
            <person name="Kim S.J."/>
            <person name="Kim J.G."/>
            <person name="Jung M.Y."/>
            <person name="Shin K.S."/>
            <person name="Kwon K.K."/>
            <person name="Yang S.H."/>
            <person name="Seo Y.S."/>
            <person name="Rhee S.K."/>
        </authorList>
    </citation>
    <scope>NUCLEOTIDE SEQUENCE [LARGE SCALE GENOMIC DNA]</scope>
    <source>
        <strain evidence="2 3">KCTC 23939</strain>
    </source>
</reference>
<protein>
    <recommendedName>
        <fullName evidence="4">Small multi-drug export protein</fullName>
    </recommendedName>
</protein>
<keyword evidence="3" id="KW-1185">Reference proteome</keyword>
<keyword evidence="1" id="KW-1133">Transmembrane helix</keyword>
<name>A0ABW7NBY8_9BACT</name>
<feature type="transmembrane region" description="Helical" evidence="1">
    <location>
        <begin position="7"/>
        <end position="30"/>
    </location>
</feature>
<evidence type="ECO:0008006" key="4">
    <source>
        <dbReference type="Google" id="ProtNLM"/>
    </source>
</evidence>
<feature type="transmembrane region" description="Helical" evidence="1">
    <location>
        <begin position="120"/>
        <end position="138"/>
    </location>
</feature>
<keyword evidence="1" id="KW-0472">Membrane</keyword>
<organism evidence="2 3">
    <name type="scientific">Marinoscillum luteum</name>
    <dbReference type="NCBI Taxonomy" id="861051"/>
    <lineage>
        <taxon>Bacteria</taxon>
        <taxon>Pseudomonadati</taxon>
        <taxon>Bacteroidota</taxon>
        <taxon>Cytophagia</taxon>
        <taxon>Cytophagales</taxon>
        <taxon>Reichenbachiellaceae</taxon>
        <taxon>Marinoscillum</taxon>
    </lineage>
</organism>
<dbReference type="Proteomes" id="UP001610063">
    <property type="component" value="Unassembled WGS sequence"/>
</dbReference>
<keyword evidence="1" id="KW-0812">Transmembrane</keyword>
<proteinExistence type="predicted"/>
<dbReference type="EMBL" id="JBIPKE010000019">
    <property type="protein sequence ID" value="MFH6985035.1"/>
    <property type="molecule type" value="Genomic_DNA"/>
</dbReference>
<feature type="transmembrane region" description="Helical" evidence="1">
    <location>
        <begin position="36"/>
        <end position="54"/>
    </location>
</feature>
<comment type="caution">
    <text evidence="2">The sequence shown here is derived from an EMBL/GenBank/DDBJ whole genome shotgun (WGS) entry which is preliminary data.</text>
</comment>
<sequence length="152" mass="17231">MPVILKYLTVYALSALKIIFGPTLGLAYGFSVLETTLLSLLGMMSTVYLLTYFGPEIRNLSLRLFKSKKKRKNFTPKRRRLVRIWTKYGVAGIAFFTPILLSPIGGAILANAFGGKRSEIIRWMWLFGAVWAFILTLLTRYAGWLLEDFGVI</sequence>
<evidence type="ECO:0000313" key="2">
    <source>
        <dbReference type="EMBL" id="MFH6985035.1"/>
    </source>
</evidence>
<accession>A0ABW7NBY8</accession>
<evidence type="ECO:0000256" key="1">
    <source>
        <dbReference type="SAM" id="Phobius"/>
    </source>
</evidence>